<protein>
    <submittedName>
        <fullName evidence="1">Uncharacterized protein</fullName>
    </submittedName>
</protein>
<evidence type="ECO:0000313" key="1">
    <source>
        <dbReference type="EMBL" id="AOE44376.1"/>
    </source>
</evidence>
<dbReference type="RefSeq" id="YP_009281127.1">
    <property type="nucleotide sequence ID" value="NC_031028.1"/>
</dbReference>
<sequence>MSSKQAYAVHDPTVVDLAKFLEQTPLSNGASAPLPPGVSQLVAQAVCNYTQGLVWDRESRSWTDLDEWAKNPSFDDVTVRKLEDGDDVVYRLTHRPTNLSVLAETPEEAWETLKEKVARRA</sequence>
<dbReference type="EMBL" id="KX557278">
    <property type="protein sequence ID" value="AOE44376.1"/>
    <property type="molecule type" value="Genomic_DNA"/>
</dbReference>
<dbReference type="GeneID" id="29063308"/>
<name>A0A1B3B079_9CAUD</name>
<evidence type="ECO:0000313" key="2">
    <source>
        <dbReference type="Proteomes" id="UP000203019"/>
    </source>
</evidence>
<dbReference type="Proteomes" id="UP000203019">
    <property type="component" value="Segment"/>
</dbReference>
<organism evidence="1 2">
    <name type="scientific">Gordonia phage Ghobes</name>
    <dbReference type="NCBI Taxonomy" id="1887647"/>
    <lineage>
        <taxon>Viruses</taxon>
        <taxon>Duplodnaviria</taxon>
        <taxon>Heunggongvirae</taxon>
        <taxon>Uroviricota</taxon>
        <taxon>Caudoviricetes</taxon>
        <taxon>Ghobesvirus</taxon>
        <taxon>Ghobesvirus ghobes</taxon>
    </lineage>
</organism>
<dbReference type="OrthoDB" id="13131at10239"/>
<reference evidence="2" key="1">
    <citation type="submission" date="2016-07" db="EMBL/GenBank/DDBJ databases">
        <authorList>
            <person name="Florea S."/>
            <person name="Webb J.S."/>
            <person name="Jaromczyk J."/>
            <person name="Schardl C.L."/>
        </authorList>
    </citation>
    <scope>NUCLEOTIDE SEQUENCE [LARGE SCALE GENOMIC DNA]</scope>
</reference>
<dbReference type="KEGG" id="vg:29063308"/>
<accession>A0A1B3B079</accession>
<keyword evidence="2" id="KW-1185">Reference proteome</keyword>
<proteinExistence type="predicted"/>
<gene>
    <name evidence="1" type="primary">24</name>
    <name evidence="1" type="ORF">SEA_GHOBES_24</name>
</gene>